<dbReference type="GO" id="GO:0016491">
    <property type="term" value="F:oxidoreductase activity"/>
    <property type="evidence" value="ECO:0007669"/>
    <property type="project" value="UniProtKB-KW"/>
</dbReference>
<accession>A0AAJ7RZ15</accession>
<protein>
    <submittedName>
        <fullName evidence="4">Farnesol dehydrogenase-like</fullName>
    </submittedName>
</protein>
<dbReference type="PANTHER" id="PTHR43115">
    <property type="entry name" value="DEHYDROGENASE/REDUCTASE SDR FAMILY MEMBER 11"/>
    <property type="match status" value="1"/>
</dbReference>
<dbReference type="PRINTS" id="PR00081">
    <property type="entry name" value="GDHRDH"/>
</dbReference>
<organism evidence="3 4">
    <name type="scientific">Ceratina calcarata</name>
    <dbReference type="NCBI Taxonomy" id="156304"/>
    <lineage>
        <taxon>Eukaryota</taxon>
        <taxon>Metazoa</taxon>
        <taxon>Ecdysozoa</taxon>
        <taxon>Arthropoda</taxon>
        <taxon>Hexapoda</taxon>
        <taxon>Insecta</taxon>
        <taxon>Pterygota</taxon>
        <taxon>Neoptera</taxon>
        <taxon>Endopterygota</taxon>
        <taxon>Hymenoptera</taxon>
        <taxon>Apocrita</taxon>
        <taxon>Aculeata</taxon>
        <taxon>Apoidea</taxon>
        <taxon>Anthophila</taxon>
        <taxon>Apidae</taxon>
        <taxon>Ceratina</taxon>
        <taxon>Zadontomerus</taxon>
    </lineage>
</organism>
<dbReference type="InterPro" id="IPR002347">
    <property type="entry name" value="SDR_fam"/>
</dbReference>
<dbReference type="InterPro" id="IPR036291">
    <property type="entry name" value="NAD(P)-bd_dom_sf"/>
</dbReference>
<dbReference type="Pfam" id="PF00106">
    <property type="entry name" value="adh_short"/>
    <property type="match status" value="1"/>
</dbReference>
<dbReference type="AlphaFoldDB" id="A0AAJ7RZ15"/>
<name>A0AAJ7RZ15_9HYME</name>
<dbReference type="Proteomes" id="UP000694925">
    <property type="component" value="Unplaced"/>
</dbReference>
<gene>
    <name evidence="4" type="primary">LOC108623170</name>
</gene>
<evidence type="ECO:0000256" key="1">
    <source>
        <dbReference type="ARBA" id="ARBA00006484"/>
    </source>
</evidence>
<dbReference type="Gene3D" id="3.40.50.720">
    <property type="entry name" value="NAD(P)-binding Rossmann-like Domain"/>
    <property type="match status" value="1"/>
</dbReference>
<sequence length="127" mass="14226">MDQWYGKLALVTGASSGIGEAITIALLHHNVNVVGLARRLDKMKKLEEQMKSAGGKFYPVRCDVRKEQEILDAFKFVEQLGGADILVNNAGLGFHETISGTILCFIYCCNVEIRRTLKVRTKRRDQV</sequence>
<comment type="similarity">
    <text evidence="1">Belongs to the short-chain dehydrogenases/reductases (SDR) family.</text>
</comment>
<dbReference type="PANTHER" id="PTHR43115:SF4">
    <property type="entry name" value="DEHYDROGENASE_REDUCTASE SDR FAMILY MEMBER 11"/>
    <property type="match status" value="1"/>
</dbReference>
<keyword evidence="2" id="KW-0560">Oxidoreductase</keyword>
<reference evidence="4" key="1">
    <citation type="submission" date="2025-08" db="UniProtKB">
        <authorList>
            <consortium name="RefSeq"/>
        </authorList>
    </citation>
    <scope>IDENTIFICATION</scope>
    <source>
        <tissue evidence="4">Whole body</tissue>
    </source>
</reference>
<evidence type="ECO:0000256" key="2">
    <source>
        <dbReference type="ARBA" id="ARBA00023002"/>
    </source>
</evidence>
<dbReference type="SUPFAM" id="SSF51735">
    <property type="entry name" value="NAD(P)-binding Rossmann-fold domains"/>
    <property type="match status" value="1"/>
</dbReference>
<proteinExistence type="inferred from homology"/>
<dbReference type="RefSeq" id="XP_026667905.1">
    <property type="nucleotide sequence ID" value="XM_026812104.1"/>
</dbReference>
<keyword evidence="3" id="KW-1185">Reference proteome</keyword>
<dbReference type="GeneID" id="108623170"/>
<evidence type="ECO:0000313" key="3">
    <source>
        <dbReference type="Proteomes" id="UP000694925"/>
    </source>
</evidence>
<dbReference type="KEGG" id="ccal:108623170"/>
<evidence type="ECO:0000313" key="4">
    <source>
        <dbReference type="RefSeq" id="XP_026667905.1"/>
    </source>
</evidence>